<dbReference type="STRING" id="283909.R7VFA0"/>
<dbReference type="EnsemblMetazoa" id="CapteT202387">
    <property type="protein sequence ID" value="CapteP202387"/>
    <property type="gene ID" value="CapteG202387"/>
</dbReference>
<sequence>MYCGLCSKETRKLAHEFAVGLQKLIGLPESWSKNDMAGPDWSTASMKRRSDIAIRTPEATSLGRAASFNKYNVSTFFDKLKSVYERENLVSGKIWNLDETGCTTVQKPNKVIASTGMRQVGFLVSRERETLVTLLCAVSATGNTVPPMFVFPRVNLKEWFTRGVNWSCLYIRLDDNSKLHGVHDTFCKERWLFQSEQSPSPVG</sequence>
<dbReference type="EMBL" id="KB292619">
    <property type="protein sequence ID" value="ELU17237.1"/>
    <property type="molecule type" value="Genomic_DNA"/>
</dbReference>
<dbReference type="HOGENOM" id="CLU_1350029_0_0_1"/>
<dbReference type="Proteomes" id="UP000014760">
    <property type="component" value="Unassembled WGS sequence"/>
</dbReference>
<accession>R7VFA0</accession>
<keyword evidence="3" id="KW-1185">Reference proteome</keyword>
<evidence type="ECO:0000313" key="3">
    <source>
        <dbReference type="Proteomes" id="UP000014760"/>
    </source>
</evidence>
<evidence type="ECO:0000313" key="2">
    <source>
        <dbReference type="EnsemblMetazoa" id="CapteP202387"/>
    </source>
</evidence>
<name>R7VFA0_CAPTE</name>
<dbReference type="OrthoDB" id="6144466at2759"/>
<evidence type="ECO:0000313" key="1">
    <source>
        <dbReference type="EMBL" id="ELU17237.1"/>
    </source>
</evidence>
<reference evidence="1 3" key="2">
    <citation type="journal article" date="2013" name="Nature">
        <title>Insights into bilaterian evolution from three spiralian genomes.</title>
        <authorList>
            <person name="Simakov O."/>
            <person name="Marletaz F."/>
            <person name="Cho S.J."/>
            <person name="Edsinger-Gonzales E."/>
            <person name="Havlak P."/>
            <person name="Hellsten U."/>
            <person name="Kuo D.H."/>
            <person name="Larsson T."/>
            <person name="Lv J."/>
            <person name="Arendt D."/>
            <person name="Savage R."/>
            <person name="Osoegawa K."/>
            <person name="de Jong P."/>
            <person name="Grimwood J."/>
            <person name="Chapman J.A."/>
            <person name="Shapiro H."/>
            <person name="Aerts A."/>
            <person name="Otillar R.P."/>
            <person name="Terry A.Y."/>
            <person name="Boore J.L."/>
            <person name="Grigoriev I.V."/>
            <person name="Lindberg D.R."/>
            <person name="Seaver E.C."/>
            <person name="Weisblat D.A."/>
            <person name="Putnam N.H."/>
            <person name="Rokhsar D.S."/>
        </authorList>
    </citation>
    <scope>NUCLEOTIDE SEQUENCE</scope>
    <source>
        <strain evidence="1 3">I ESC-2004</strain>
    </source>
</reference>
<dbReference type="OMA" id="FFQDASH"/>
<protein>
    <recommendedName>
        <fullName evidence="4">DDE-1 domain-containing protein</fullName>
    </recommendedName>
</protein>
<reference evidence="3" key="1">
    <citation type="submission" date="2012-12" db="EMBL/GenBank/DDBJ databases">
        <authorList>
            <person name="Hellsten U."/>
            <person name="Grimwood J."/>
            <person name="Chapman J.A."/>
            <person name="Shapiro H."/>
            <person name="Aerts A."/>
            <person name="Otillar R.P."/>
            <person name="Terry A.Y."/>
            <person name="Boore J.L."/>
            <person name="Simakov O."/>
            <person name="Marletaz F."/>
            <person name="Cho S.-J."/>
            <person name="Edsinger-Gonzales E."/>
            <person name="Havlak P."/>
            <person name="Kuo D.-H."/>
            <person name="Larsson T."/>
            <person name="Lv J."/>
            <person name="Arendt D."/>
            <person name="Savage R."/>
            <person name="Osoegawa K."/>
            <person name="de Jong P."/>
            <person name="Lindberg D.R."/>
            <person name="Seaver E.C."/>
            <person name="Weisblat D.A."/>
            <person name="Putnam N.H."/>
            <person name="Grigoriev I.V."/>
            <person name="Rokhsar D.S."/>
        </authorList>
    </citation>
    <scope>NUCLEOTIDE SEQUENCE</scope>
    <source>
        <strain evidence="3">I ESC-2004</strain>
    </source>
</reference>
<gene>
    <name evidence="1" type="ORF">CAPTEDRAFT_202387</name>
</gene>
<evidence type="ECO:0008006" key="4">
    <source>
        <dbReference type="Google" id="ProtNLM"/>
    </source>
</evidence>
<reference evidence="2" key="3">
    <citation type="submission" date="2015-06" db="UniProtKB">
        <authorList>
            <consortium name="EnsemblMetazoa"/>
        </authorList>
    </citation>
    <scope>IDENTIFICATION</scope>
</reference>
<dbReference type="EMBL" id="AMQN01016990">
    <property type="status" value="NOT_ANNOTATED_CDS"/>
    <property type="molecule type" value="Genomic_DNA"/>
</dbReference>
<proteinExistence type="predicted"/>
<organism evidence="1">
    <name type="scientific">Capitella teleta</name>
    <name type="common">Polychaete worm</name>
    <dbReference type="NCBI Taxonomy" id="283909"/>
    <lineage>
        <taxon>Eukaryota</taxon>
        <taxon>Metazoa</taxon>
        <taxon>Spiralia</taxon>
        <taxon>Lophotrochozoa</taxon>
        <taxon>Annelida</taxon>
        <taxon>Polychaeta</taxon>
        <taxon>Sedentaria</taxon>
        <taxon>Scolecida</taxon>
        <taxon>Capitellidae</taxon>
        <taxon>Capitella</taxon>
    </lineage>
</organism>
<dbReference type="AlphaFoldDB" id="R7VFA0"/>